<comment type="caution">
    <text evidence="3">The sequence shown here is derived from an EMBL/GenBank/DDBJ whole genome shotgun (WGS) entry which is preliminary data.</text>
</comment>
<dbReference type="Gene3D" id="2.80.10.50">
    <property type="match status" value="1"/>
</dbReference>
<dbReference type="PROSITE" id="PS50022">
    <property type="entry name" value="FA58C_3"/>
    <property type="match status" value="1"/>
</dbReference>
<dbReference type="SMART" id="SM00458">
    <property type="entry name" value="RICIN"/>
    <property type="match status" value="1"/>
</dbReference>
<feature type="chain" id="PRO_5034922020" description="F5/8 type C domain-containing protein" evidence="1">
    <location>
        <begin position="18"/>
        <end position="827"/>
    </location>
</feature>
<protein>
    <recommendedName>
        <fullName evidence="2">F5/8 type C domain-containing protein</fullName>
    </recommendedName>
</protein>
<dbReference type="CDD" id="cd00161">
    <property type="entry name" value="beta-trefoil_Ricin-like"/>
    <property type="match status" value="1"/>
</dbReference>
<dbReference type="PROSITE" id="PS50231">
    <property type="entry name" value="RICIN_B_LECTIN"/>
    <property type="match status" value="1"/>
</dbReference>
<dbReference type="GO" id="GO:0005975">
    <property type="term" value="P:carbohydrate metabolic process"/>
    <property type="evidence" value="ECO:0007669"/>
    <property type="project" value="InterPro"/>
</dbReference>
<feature type="signal peptide" evidence="1">
    <location>
        <begin position="1"/>
        <end position="17"/>
    </location>
</feature>
<dbReference type="SUPFAM" id="SSF48208">
    <property type="entry name" value="Six-hairpin glycosidases"/>
    <property type="match status" value="1"/>
</dbReference>
<dbReference type="InterPro" id="IPR008979">
    <property type="entry name" value="Galactose-bd-like_sf"/>
</dbReference>
<gene>
    <name evidence="3" type="ORF">GOMPHAMPRED_007140</name>
</gene>
<dbReference type="InterPro" id="IPR008928">
    <property type="entry name" value="6-hairpin_glycosidase_sf"/>
</dbReference>
<dbReference type="Pfam" id="PF00754">
    <property type="entry name" value="F5_F8_type_C"/>
    <property type="match status" value="1"/>
</dbReference>
<dbReference type="InterPro" id="IPR035992">
    <property type="entry name" value="Ricin_B-like_lectins"/>
</dbReference>
<sequence length="827" mass="91447">MWPLSIGILVLAHQAFSAGTQFLNGSQLLAGLENPSWFEQNIPIIDIPDQQIQSVYYYRWQSWREHLTYTSPQFGWLSTEFLGAVGYAGPYGSINAAAGHHIREGRWLRDKSYGQSLINFWLAGPGIFPKPADDSDGPDTNTWSTEYSFWAGSAVWWNYLVTGDQAFTISQLDNLKAQYNLWSNHFNSALGLYWQAPVWDATEYSLASYASSDPYHGGHGYRPTINAYQFGDATAISAIATLAGDSETASDYAQQATRLRNNLQTHLWNSDQQFFEHLARDDNPNNALLGAREIMGYIPWMFNMPETSSSAFSTAFAQLQDPSGFSSPYGPLSAENRSAGFMRDAYTGCCHWDGPSWPFATAQTLIAVENLLNDYPATSAFTATDYQTLIQKYAATQYKNGVPYIAEAHDPYAGNWLYDSEDHSEDYNHSTFVDNIIAGLLGLRPQSDDTLVVNPLVPSVWDHFAIENAPYHGHDITVIWDGDGSYYGQGSGFQIYVDGNQVFSQSTVGKATVQVGTTVQTTVSNLVNIAANPLKFPQGTQVDASFTSHYGGDDATHVIDGSVFRVGIPENARWTTYQSPNPTDWIAVDLRRPQWLSSVTLYFYDDGQGVIIPSDFDVQYYDGSNWQTIPGQSRSATPTNNAPVQITFPALSISQIRVIAPNGANGLGWGLSELQIWTPPIFLIMNVNSGKLMGVQDELTNDGALIQQYTDNGTPDHLWQMTKQNDGWIKIQNMNSGKLLTVQDSSTANSTNLVQMMDAGLDSQLWRVQDWGQNGQFLIFNKHSGLVAGVTDESTQNSAQIVQYANTGTLDHLWELLPAIPEGSSSS</sequence>
<proteinExistence type="predicted"/>
<name>A0A8H3FXZ3_9LECA</name>
<evidence type="ECO:0000259" key="2">
    <source>
        <dbReference type="PROSITE" id="PS50022"/>
    </source>
</evidence>
<accession>A0A8H3FXZ3</accession>
<evidence type="ECO:0000313" key="3">
    <source>
        <dbReference type="EMBL" id="CAF9933072.1"/>
    </source>
</evidence>
<dbReference type="InterPro" id="IPR000772">
    <property type="entry name" value="Ricin_B_lectin"/>
</dbReference>
<dbReference type="OrthoDB" id="5382128at2759"/>
<dbReference type="InterPro" id="IPR054491">
    <property type="entry name" value="MGH1-like_GH"/>
</dbReference>
<dbReference type="SUPFAM" id="SSF49785">
    <property type="entry name" value="Galactose-binding domain-like"/>
    <property type="match status" value="1"/>
</dbReference>
<dbReference type="Gene3D" id="2.60.120.260">
    <property type="entry name" value="Galactose-binding domain-like"/>
    <property type="match status" value="1"/>
</dbReference>
<dbReference type="Pfam" id="PF22422">
    <property type="entry name" value="MGH1-like_GH"/>
    <property type="match status" value="1"/>
</dbReference>
<dbReference type="Pfam" id="PF14200">
    <property type="entry name" value="RicinB_lectin_2"/>
    <property type="match status" value="2"/>
</dbReference>
<evidence type="ECO:0000256" key="1">
    <source>
        <dbReference type="SAM" id="SignalP"/>
    </source>
</evidence>
<dbReference type="InterPro" id="IPR000421">
    <property type="entry name" value="FA58C"/>
</dbReference>
<dbReference type="GO" id="GO:0003824">
    <property type="term" value="F:catalytic activity"/>
    <property type="evidence" value="ECO:0007669"/>
    <property type="project" value="UniProtKB-ARBA"/>
</dbReference>
<feature type="domain" description="F5/8 type C" evidence="2">
    <location>
        <begin position="529"/>
        <end position="679"/>
    </location>
</feature>
<dbReference type="SUPFAM" id="SSF50370">
    <property type="entry name" value="Ricin B-like lectins"/>
    <property type="match status" value="1"/>
</dbReference>
<dbReference type="InterPro" id="IPR005194">
    <property type="entry name" value="Glyco_hydro_65_C"/>
</dbReference>
<dbReference type="Pfam" id="PF03633">
    <property type="entry name" value="Glyco_hydro_65C"/>
    <property type="match status" value="1"/>
</dbReference>
<organism evidence="3 4">
    <name type="scientific">Gomphillus americanus</name>
    <dbReference type="NCBI Taxonomy" id="1940652"/>
    <lineage>
        <taxon>Eukaryota</taxon>
        <taxon>Fungi</taxon>
        <taxon>Dikarya</taxon>
        <taxon>Ascomycota</taxon>
        <taxon>Pezizomycotina</taxon>
        <taxon>Lecanoromycetes</taxon>
        <taxon>OSLEUM clade</taxon>
        <taxon>Ostropomycetidae</taxon>
        <taxon>Ostropales</taxon>
        <taxon>Graphidaceae</taxon>
        <taxon>Gomphilloideae</taxon>
        <taxon>Gomphillus</taxon>
    </lineage>
</organism>
<dbReference type="InterPro" id="IPR012341">
    <property type="entry name" value="6hp_glycosidase-like_sf"/>
</dbReference>
<dbReference type="AlphaFoldDB" id="A0A8H3FXZ3"/>
<dbReference type="EMBL" id="CAJPDQ010000052">
    <property type="protein sequence ID" value="CAF9933072.1"/>
    <property type="molecule type" value="Genomic_DNA"/>
</dbReference>
<keyword evidence="1" id="KW-0732">Signal</keyword>
<dbReference type="Gene3D" id="1.50.10.10">
    <property type="match status" value="1"/>
</dbReference>
<reference evidence="3" key="1">
    <citation type="submission" date="2021-03" db="EMBL/GenBank/DDBJ databases">
        <authorList>
            <person name="Tagirdzhanova G."/>
        </authorList>
    </citation>
    <scope>NUCLEOTIDE SEQUENCE</scope>
</reference>
<keyword evidence="4" id="KW-1185">Reference proteome</keyword>
<dbReference type="Proteomes" id="UP000664169">
    <property type="component" value="Unassembled WGS sequence"/>
</dbReference>
<evidence type="ECO:0000313" key="4">
    <source>
        <dbReference type="Proteomes" id="UP000664169"/>
    </source>
</evidence>